<dbReference type="InterPro" id="IPR001173">
    <property type="entry name" value="Glyco_trans_2-like"/>
</dbReference>
<feature type="compositionally biased region" description="Polar residues" evidence="1">
    <location>
        <begin position="86"/>
        <end position="106"/>
    </location>
</feature>
<dbReference type="PANTHER" id="PTHR36851:SF1">
    <property type="entry name" value="GLYCO_TRANS_2-LIKE DOMAIN-CONTAINING PROTEIN"/>
    <property type="match status" value="1"/>
</dbReference>
<dbReference type="Pfam" id="PF13632">
    <property type="entry name" value="Glyco_trans_2_3"/>
    <property type="match status" value="1"/>
</dbReference>
<feature type="compositionally biased region" description="Basic and acidic residues" evidence="1">
    <location>
        <begin position="983"/>
        <end position="997"/>
    </location>
</feature>
<dbReference type="GO" id="GO:0008081">
    <property type="term" value="F:phosphoric diester hydrolase activity"/>
    <property type="evidence" value="ECO:0007669"/>
    <property type="project" value="InterPro"/>
</dbReference>
<dbReference type="InterPro" id="IPR029044">
    <property type="entry name" value="Nucleotide-diphossugar_trans"/>
</dbReference>
<evidence type="ECO:0000259" key="3">
    <source>
        <dbReference type="Pfam" id="PF13632"/>
    </source>
</evidence>
<name>A0A5N6KXR7_9ROSI</name>
<evidence type="ECO:0000256" key="2">
    <source>
        <dbReference type="SAM" id="Phobius"/>
    </source>
</evidence>
<feature type="compositionally biased region" description="Low complexity" evidence="1">
    <location>
        <begin position="924"/>
        <end position="939"/>
    </location>
</feature>
<keyword evidence="2" id="KW-0812">Transmembrane</keyword>
<dbReference type="Proteomes" id="UP000327013">
    <property type="component" value="Unassembled WGS sequence"/>
</dbReference>
<dbReference type="SUPFAM" id="SSF53448">
    <property type="entry name" value="Nucleotide-diphospho-sugar transferases"/>
    <property type="match status" value="1"/>
</dbReference>
<evidence type="ECO:0000313" key="4">
    <source>
        <dbReference type="EMBL" id="KAB8356635.1"/>
    </source>
</evidence>
<evidence type="ECO:0000256" key="1">
    <source>
        <dbReference type="SAM" id="MobiDB-lite"/>
    </source>
</evidence>
<feature type="region of interest" description="Disordered" evidence="1">
    <location>
        <begin position="983"/>
        <end position="1010"/>
    </location>
</feature>
<feature type="region of interest" description="Disordered" evidence="1">
    <location>
        <begin position="901"/>
        <end position="939"/>
    </location>
</feature>
<feature type="region of interest" description="Disordered" evidence="1">
    <location>
        <begin position="58"/>
        <end position="126"/>
    </location>
</feature>
<reference evidence="4 5" key="1">
    <citation type="submission" date="2019-06" db="EMBL/GenBank/DDBJ databases">
        <title>A chromosomal-level reference genome of Carpinus fangiana (Coryloideae, Betulaceae).</title>
        <authorList>
            <person name="Yang X."/>
            <person name="Wang Z."/>
            <person name="Zhang L."/>
            <person name="Hao G."/>
            <person name="Liu J."/>
            <person name="Yang Y."/>
        </authorList>
    </citation>
    <scope>NUCLEOTIDE SEQUENCE [LARGE SCALE GENOMIC DNA]</scope>
    <source>
        <strain evidence="4">Cfa_2016G</strain>
        <tissue evidence="4">Leaf</tissue>
    </source>
</reference>
<dbReference type="InterPro" id="IPR017946">
    <property type="entry name" value="PLC-like_Pdiesterase_TIM-brl"/>
</dbReference>
<organism evidence="4 5">
    <name type="scientific">Carpinus fangiana</name>
    <dbReference type="NCBI Taxonomy" id="176857"/>
    <lineage>
        <taxon>Eukaryota</taxon>
        <taxon>Viridiplantae</taxon>
        <taxon>Streptophyta</taxon>
        <taxon>Embryophyta</taxon>
        <taxon>Tracheophyta</taxon>
        <taxon>Spermatophyta</taxon>
        <taxon>Magnoliopsida</taxon>
        <taxon>eudicotyledons</taxon>
        <taxon>Gunneridae</taxon>
        <taxon>Pentapetalae</taxon>
        <taxon>rosids</taxon>
        <taxon>fabids</taxon>
        <taxon>Fagales</taxon>
        <taxon>Betulaceae</taxon>
        <taxon>Carpinus</taxon>
    </lineage>
</organism>
<keyword evidence="2" id="KW-1133">Transmembrane helix</keyword>
<dbReference type="GO" id="GO:0006629">
    <property type="term" value="P:lipid metabolic process"/>
    <property type="evidence" value="ECO:0007669"/>
    <property type="project" value="InterPro"/>
</dbReference>
<dbReference type="OrthoDB" id="5819478at2759"/>
<dbReference type="PANTHER" id="PTHR36851">
    <property type="entry name" value="UNNAMED PRODUCT"/>
    <property type="match status" value="1"/>
</dbReference>
<feature type="compositionally biased region" description="Basic residues" evidence="1">
    <location>
        <begin position="998"/>
        <end position="1010"/>
    </location>
</feature>
<feature type="region of interest" description="Disordered" evidence="1">
    <location>
        <begin position="786"/>
        <end position="819"/>
    </location>
</feature>
<sequence length="1389" mass="154015">MDKGVALLRLRVMPRGGTCTALSSWSTTMTKPNTSNQLRLADRSEWKIPAPRRVVNNRGHGIRHDEQGFGNVPQRPGGDRPPLVTSDPTFSQKLLTPTRTRTNAVSSFPAPERDEHNIPQEQNAFPKEKKTKPWLWVSSSWRGQVISPVMRLAANERAHSWTRVFVPTAPPAVMGFSLHWLLRCLPALSGLCIVLLSLTAFTGFPSNVLGSLGAGVGRVSRHRQADQWTVAQALWCFYTVVLHLLTWQYNIRLIWAMIRITSKIKRAADSDVKNEGGEKQAEGEAGIMHVLMLPAYREDIDTLQETLDVFASHNLAASNYYVYLAMEEKDPNGVSVANDLLPRYAGRFKDIMYTVHPGDIPGEAPGKSSNISWAAKHAVQRFAGHPSRQNIILTVMDADTHLMNNYFKQVNQTHLRSPDEANSTIFAPPIVFDRNSHKVPAFVRMADLLWSSATISGLFPGSVIGTPTSVYSVPLPLVERVQGWDVDPGAIGEDLHMMIKCFFRTGGTLVTKPIYSPASQCNVCSDLHGLRGYLDSLRARWRQAIRHMWGSLDTGYAYERGLELVHEAREAKISSGSLPYSEPKRHEQRPILTWVSFWQRFLPLYHRLFEAHILPIHITSALLLSTLYSFFVPAVVTPFMLSWAFNVTGVMRFLAFLMMVAALMLYERYHALCVGLRERAVRRSGLHYDADTFSKRTSWLYAMDYVMFPVGGIIFGSLPAVVAQVCHLWTDRLVYHVSAKPKRIVLTDSGVLLMVDNGRDELVVDEKLGFSDVDVQSVGSRLNRLKDRHTRRSMNSSGDSQRAEETHDPAKEIHERNASEYPPDLKVWRRQIIEPTPTLALAESLWRVDQGPNVDANSTPLALAGARIGCTRSQGRAHACGNTVDAVSLELQSKRNLSNRTCKMSRQGRALPMLDTAIPPRYYSPSTSSGSRDSSESKSPLLARYRLDDRLADNEDGDDYSFRGLVRALRDVFSISTRPVEMDPESRDVRGISEKHDSRRRSTSSRHVRRSCFSGTSKGRYIKLAIQLTSLALFASAVYNLIARCPQFFSFETLASINPHPLPQFHAPPAEKSTWSPQQDSFDYILPVPCHSHNDYTRRTPLLDALHAGCISVEADVWLFDADLYVGHTRNTLTPAATLSTLYIDPLLHLLDAANAAHPPTNASNPAAPPPRGLFAADPARSLTLLIDLKTAAAPTFAAVRAALAPLRARGYLSHWNGRQRVLRPLTVVVSGSATLAVVTAPDPSSPTRDSIARDVFLDAPLGALRTPDDPPAGSASAAVEGAAQPQPFIRDLLRYTYNPSNSYYASAKLASRVGLLGQFRVGEAEAAVVRGEIAEARARGLVARYWGQPGWPGGLRERTWGVLVREGVGMLNVDSFEAVRGFVARLGG</sequence>
<evidence type="ECO:0000313" key="5">
    <source>
        <dbReference type="Proteomes" id="UP000327013"/>
    </source>
</evidence>
<feature type="transmembrane region" description="Helical" evidence="2">
    <location>
        <begin position="1024"/>
        <end position="1042"/>
    </location>
</feature>
<feature type="transmembrane region" description="Helical" evidence="2">
    <location>
        <begin position="608"/>
        <end position="631"/>
    </location>
</feature>
<feature type="transmembrane region" description="Helical" evidence="2">
    <location>
        <begin position="643"/>
        <end position="666"/>
    </location>
</feature>
<comment type="caution">
    <text evidence="4">The sequence shown here is derived from an EMBL/GenBank/DDBJ whole genome shotgun (WGS) entry which is preliminary data.</text>
</comment>
<keyword evidence="5" id="KW-1185">Reference proteome</keyword>
<dbReference type="EMBL" id="VIBQ01000016">
    <property type="protein sequence ID" value="KAB8356635.1"/>
    <property type="molecule type" value="Genomic_DNA"/>
</dbReference>
<gene>
    <name evidence="4" type="ORF">FH972_024212</name>
</gene>
<accession>A0A5N6KXR7</accession>
<protein>
    <recommendedName>
        <fullName evidence="3">Glycosyltransferase 2-like domain-containing protein</fullName>
    </recommendedName>
</protein>
<keyword evidence="2" id="KW-0472">Membrane</keyword>
<feature type="transmembrane region" description="Helical" evidence="2">
    <location>
        <begin position="230"/>
        <end position="249"/>
    </location>
</feature>
<feature type="compositionally biased region" description="Basic and acidic residues" evidence="1">
    <location>
        <begin position="801"/>
        <end position="818"/>
    </location>
</feature>
<proteinExistence type="predicted"/>
<feature type="domain" description="Glycosyltransferase 2-like" evidence="3">
    <location>
        <begin position="393"/>
        <end position="645"/>
    </location>
</feature>
<dbReference type="SUPFAM" id="SSF51695">
    <property type="entry name" value="PLC-like phosphodiesterases"/>
    <property type="match status" value="1"/>
</dbReference>